<dbReference type="EMBL" id="JBFXLQ010000031">
    <property type="protein sequence ID" value="KAL2865471.1"/>
    <property type="molecule type" value="Genomic_DNA"/>
</dbReference>
<name>A0ABR4LLS5_9EURO</name>
<dbReference type="RefSeq" id="XP_070884450.1">
    <property type="nucleotide sequence ID" value="XM_071031346.1"/>
</dbReference>
<accession>A0ABR4LLS5</accession>
<gene>
    <name evidence="2" type="ORF">BJX67DRAFT_373112</name>
</gene>
<keyword evidence="3" id="KW-1185">Reference proteome</keyword>
<dbReference type="InterPro" id="IPR008011">
    <property type="entry name" value="Complex1_LYR_dom"/>
</dbReference>
<feature type="domain" description="Complex 1 LYR protein" evidence="1">
    <location>
        <begin position="17"/>
        <end position="73"/>
    </location>
</feature>
<evidence type="ECO:0000313" key="2">
    <source>
        <dbReference type="EMBL" id="KAL2865471.1"/>
    </source>
</evidence>
<sequence length="278" mass="32113">MHRAFVPKFSLSHRFACFALYRALLRQCSKLPQTVPQLSEAQSHIRERFRRYRTLQSPTQIANALKAGYEGLDLLHSALQGSKNDSKLIAKILSEAASVKERKRRLQSIISEHLPVKKPSLKQIKAEENKRVQEKTARRHPDATPILSRPRLAVSGQRRIPVLVNARGVPFLRIKKPQPNNLSRVIRSKLERRWAMIERKERLQLELTYGKDEDRWDNLTIGSEPETWSDPIATSLQDVQRLIHNTDKKNTTLAESMWKIVLAERKLAEEEKQTPAKT</sequence>
<dbReference type="Proteomes" id="UP001610432">
    <property type="component" value="Unassembled WGS sequence"/>
</dbReference>
<reference evidence="2 3" key="1">
    <citation type="submission" date="2024-07" db="EMBL/GenBank/DDBJ databases">
        <title>Section-level genome sequencing and comparative genomics of Aspergillus sections Usti and Cavernicolus.</title>
        <authorList>
            <consortium name="Lawrence Berkeley National Laboratory"/>
            <person name="Nybo J.L."/>
            <person name="Vesth T.C."/>
            <person name="Theobald S."/>
            <person name="Frisvad J.C."/>
            <person name="Larsen T.O."/>
            <person name="Kjaerboelling I."/>
            <person name="Rothschild-Mancinelli K."/>
            <person name="Lyhne E.K."/>
            <person name="Kogle M.E."/>
            <person name="Barry K."/>
            <person name="Clum A."/>
            <person name="Na H."/>
            <person name="Ledsgaard L."/>
            <person name="Lin J."/>
            <person name="Lipzen A."/>
            <person name="Kuo A."/>
            <person name="Riley R."/>
            <person name="Mondo S."/>
            <person name="Labutti K."/>
            <person name="Haridas S."/>
            <person name="Pangalinan J."/>
            <person name="Salamov A.A."/>
            <person name="Simmons B.A."/>
            <person name="Magnuson J.K."/>
            <person name="Chen J."/>
            <person name="Drula E."/>
            <person name="Henrissat B."/>
            <person name="Wiebenga A."/>
            <person name="Lubbers R.J."/>
            <person name="Gomes A.C."/>
            <person name="Macurrencykelacurrency M.R."/>
            <person name="Stajich J."/>
            <person name="Grigoriev I.V."/>
            <person name="Mortensen U.H."/>
            <person name="De Vries R.P."/>
            <person name="Baker S.E."/>
            <person name="Andersen M.R."/>
        </authorList>
    </citation>
    <scope>NUCLEOTIDE SEQUENCE [LARGE SCALE GENOMIC DNA]</scope>
    <source>
        <strain evidence="2 3">CBS 449.75</strain>
    </source>
</reference>
<evidence type="ECO:0000313" key="3">
    <source>
        <dbReference type="Proteomes" id="UP001610432"/>
    </source>
</evidence>
<dbReference type="GeneID" id="98146418"/>
<organism evidence="2 3">
    <name type="scientific">Aspergillus lucknowensis</name>
    <dbReference type="NCBI Taxonomy" id="176173"/>
    <lineage>
        <taxon>Eukaryota</taxon>
        <taxon>Fungi</taxon>
        <taxon>Dikarya</taxon>
        <taxon>Ascomycota</taxon>
        <taxon>Pezizomycotina</taxon>
        <taxon>Eurotiomycetes</taxon>
        <taxon>Eurotiomycetidae</taxon>
        <taxon>Eurotiales</taxon>
        <taxon>Aspergillaceae</taxon>
        <taxon>Aspergillus</taxon>
        <taxon>Aspergillus subgen. Nidulantes</taxon>
    </lineage>
</organism>
<evidence type="ECO:0000259" key="1">
    <source>
        <dbReference type="Pfam" id="PF05347"/>
    </source>
</evidence>
<protein>
    <recommendedName>
        <fullName evidence="1">Complex 1 LYR protein domain-containing protein</fullName>
    </recommendedName>
</protein>
<proteinExistence type="predicted"/>
<comment type="caution">
    <text evidence="2">The sequence shown here is derived from an EMBL/GenBank/DDBJ whole genome shotgun (WGS) entry which is preliminary data.</text>
</comment>
<dbReference type="Pfam" id="PF05347">
    <property type="entry name" value="Complex1_LYR"/>
    <property type="match status" value="1"/>
</dbReference>
<dbReference type="InterPro" id="IPR046896">
    <property type="entry name" value="Cup1-like_N"/>
</dbReference>
<dbReference type="CDD" id="cd20273">
    <property type="entry name" value="Complex1_LYR_unchar"/>
    <property type="match status" value="1"/>
</dbReference>